<dbReference type="PATRIC" id="fig|1379870.5.peg.2887"/>
<sequence>MKIIPSTLLLILASLMATAQNAVEHYGNFSPTQWTFEGKHANATYLGKSGLKLISDQDNALGANIAYLRNYTFIDGRIDLDIATPFSPSTVSFLGVLFRLNKVGSESRYECFYFRPFMSGKLGAMQYMPINNGLINWPDYQAAIFQGAPVCKTQQWFHVSLDIKGPMATVFVDGKQVYQIKNLARGSSRGSVGIWLGNTPEGYFANVNVSRAHPIASKMK</sequence>
<keyword evidence="3" id="KW-1185">Reference proteome</keyword>
<protein>
    <recommendedName>
        <fullName evidence="4">3-keto-disaccharide hydrolase domain-containing protein</fullName>
    </recommendedName>
</protein>
<dbReference type="GO" id="GO:0004553">
    <property type="term" value="F:hydrolase activity, hydrolyzing O-glycosyl compounds"/>
    <property type="evidence" value="ECO:0007669"/>
    <property type="project" value="UniProtKB-ARBA"/>
</dbReference>
<dbReference type="Proteomes" id="UP000033054">
    <property type="component" value="Chromosome"/>
</dbReference>
<evidence type="ECO:0000313" key="2">
    <source>
        <dbReference type="EMBL" id="AKD55729.1"/>
    </source>
</evidence>
<evidence type="ECO:0008006" key="4">
    <source>
        <dbReference type="Google" id="ProtNLM"/>
    </source>
</evidence>
<dbReference type="AlphaFoldDB" id="A0A0E3ZWJ0"/>
<proteinExistence type="predicted"/>
<feature type="chain" id="PRO_5002417604" description="3-keto-disaccharide hydrolase domain-containing protein" evidence="1">
    <location>
        <begin position="20"/>
        <end position="220"/>
    </location>
</feature>
<dbReference type="InterPro" id="IPR013320">
    <property type="entry name" value="ConA-like_dom_sf"/>
</dbReference>
<dbReference type="SUPFAM" id="SSF49899">
    <property type="entry name" value="Concanavalin A-like lectins/glucanases"/>
    <property type="match status" value="1"/>
</dbReference>
<name>A0A0E3ZWJ0_9BACT</name>
<accession>A0A0E3ZWJ0</accession>
<evidence type="ECO:0000313" key="3">
    <source>
        <dbReference type="Proteomes" id="UP000033054"/>
    </source>
</evidence>
<dbReference type="HOGENOM" id="CLU_1255313_0_0_10"/>
<dbReference type="OrthoDB" id="118532at2"/>
<gene>
    <name evidence="2" type="ORF">SD10_13280</name>
</gene>
<dbReference type="STRING" id="1379870.SD10_13280"/>
<organism evidence="2 3">
    <name type="scientific">Spirosoma radiotolerans</name>
    <dbReference type="NCBI Taxonomy" id="1379870"/>
    <lineage>
        <taxon>Bacteria</taxon>
        <taxon>Pseudomonadati</taxon>
        <taxon>Bacteroidota</taxon>
        <taxon>Cytophagia</taxon>
        <taxon>Cytophagales</taxon>
        <taxon>Cytophagaceae</taxon>
        <taxon>Spirosoma</taxon>
    </lineage>
</organism>
<dbReference type="KEGG" id="srd:SD10_13280"/>
<reference evidence="2 3" key="1">
    <citation type="journal article" date="2014" name="Curr. Microbiol.">
        <title>Spirosoma radiotolerans sp. nov., a gamma-radiation-resistant bacterium isolated from gamma ray-irradiated soil.</title>
        <authorList>
            <person name="Lee J.J."/>
            <person name="Srinivasan S."/>
            <person name="Lim S."/>
            <person name="Joe M."/>
            <person name="Im S."/>
            <person name="Bae S.I."/>
            <person name="Park K.R."/>
            <person name="Han J.H."/>
            <person name="Park S.H."/>
            <person name="Joo B.M."/>
            <person name="Park S.J."/>
            <person name="Kim M.K."/>
        </authorList>
    </citation>
    <scope>NUCLEOTIDE SEQUENCE [LARGE SCALE GENOMIC DNA]</scope>
    <source>
        <strain evidence="2 3">DG5A</strain>
    </source>
</reference>
<evidence type="ECO:0000256" key="1">
    <source>
        <dbReference type="SAM" id="SignalP"/>
    </source>
</evidence>
<dbReference type="Gene3D" id="2.60.120.560">
    <property type="entry name" value="Exo-inulinase, domain 1"/>
    <property type="match status" value="1"/>
</dbReference>
<feature type="signal peptide" evidence="1">
    <location>
        <begin position="1"/>
        <end position="19"/>
    </location>
</feature>
<dbReference type="GO" id="GO:0005975">
    <property type="term" value="P:carbohydrate metabolic process"/>
    <property type="evidence" value="ECO:0007669"/>
    <property type="project" value="UniProtKB-ARBA"/>
</dbReference>
<keyword evidence="1" id="KW-0732">Signal</keyword>
<dbReference type="RefSeq" id="WP_046574227.1">
    <property type="nucleotide sequence ID" value="NZ_CP010429.1"/>
</dbReference>
<dbReference type="EMBL" id="CP010429">
    <property type="protein sequence ID" value="AKD55729.1"/>
    <property type="molecule type" value="Genomic_DNA"/>
</dbReference>